<dbReference type="EMBL" id="KN831948">
    <property type="protein sequence ID" value="KIO11971.1"/>
    <property type="molecule type" value="Genomic_DNA"/>
</dbReference>
<keyword evidence="1" id="KW-1133">Transmembrane helix</keyword>
<dbReference type="OrthoDB" id="2703537at2759"/>
<keyword evidence="1" id="KW-0472">Membrane</keyword>
<sequence>MPSLATTQQSSMQHVVEHGIGALLVFEYLYFLLQEKTGRSLRRCLAFAVNEYQTSNVKANVHQLIKAAFMEHGHNIDILCPILVDIARNNQMLKRGNRE</sequence>
<accession>A0A0C3PS83</accession>
<reference evidence="2 3" key="1">
    <citation type="submission" date="2014-04" db="EMBL/GenBank/DDBJ databases">
        <authorList>
            <consortium name="DOE Joint Genome Institute"/>
            <person name="Kuo A."/>
            <person name="Kohler A."/>
            <person name="Costa M.D."/>
            <person name="Nagy L.G."/>
            <person name="Floudas D."/>
            <person name="Copeland A."/>
            <person name="Barry K.W."/>
            <person name="Cichocki N."/>
            <person name="Veneault-Fourrey C."/>
            <person name="LaButti K."/>
            <person name="Lindquist E.A."/>
            <person name="Lipzen A."/>
            <person name="Lundell T."/>
            <person name="Morin E."/>
            <person name="Murat C."/>
            <person name="Sun H."/>
            <person name="Tunlid A."/>
            <person name="Henrissat B."/>
            <person name="Grigoriev I.V."/>
            <person name="Hibbett D.S."/>
            <person name="Martin F."/>
            <person name="Nordberg H.P."/>
            <person name="Cantor M.N."/>
            <person name="Hua S.X."/>
        </authorList>
    </citation>
    <scope>NUCLEOTIDE SEQUENCE [LARGE SCALE GENOMIC DNA]</scope>
    <source>
        <strain evidence="2 3">Marx 270</strain>
    </source>
</reference>
<dbReference type="Proteomes" id="UP000054217">
    <property type="component" value="Unassembled WGS sequence"/>
</dbReference>
<evidence type="ECO:0000256" key="1">
    <source>
        <dbReference type="SAM" id="Phobius"/>
    </source>
</evidence>
<evidence type="ECO:0000313" key="2">
    <source>
        <dbReference type="EMBL" id="KIO11971.1"/>
    </source>
</evidence>
<dbReference type="HOGENOM" id="CLU_144955_1_0_1"/>
<evidence type="ECO:0000313" key="3">
    <source>
        <dbReference type="Proteomes" id="UP000054217"/>
    </source>
</evidence>
<dbReference type="STRING" id="870435.A0A0C3PS83"/>
<dbReference type="AlphaFoldDB" id="A0A0C3PS83"/>
<reference evidence="3" key="2">
    <citation type="submission" date="2015-01" db="EMBL/GenBank/DDBJ databases">
        <title>Evolutionary Origins and Diversification of the Mycorrhizal Mutualists.</title>
        <authorList>
            <consortium name="DOE Joint Genome Institute"/>
            <consortium name="Mycorrhizal Genomics Consortium"/>
            <person name="Kohler A."/>
            <person name="Kuo A."/>
            <person name="Nagy L.G."/>
            <person name="Floudas D."/>
            <person name="Copeland A."/>
            <person name="Barry K.W."/>
            <person name="Cichocki N."/>
            <person name="Veneault-Fourrey C."/>
            <person name="LaButti K."/>
            <person name="Lindquist E.A."/>
            <person name="Lipzen A."/>
            <person name="Lundell T."/>
            <person name="Morin E."/>
            <person name="Murat C."/>
            <person name="Riley R."/>
            <person name="Ohm R."/>
            <person name="Sun H."/>
            <person name="Tunlid A."/>
            <person name="Henrissat B."/>
            <person name="Grigoriev I.V."/>
            <person name="Hibbett D.S."/>
            <person name="Martin F."/>
        </authorList>
    </citation>
    <scope>NUCLEOTIDE SEQUENCE [LARGE SCALE GENOMIC DNA]</scope>
    <source>
        <strain evidence="3">Marx 270</strain>
    </source>
</reference>
<proteinExistence type="predicted"/>
<name>A0A0C3PS83_PISTI</name>
<feature type="transmembrane region" description="Helical" evidence="1">
    <location>
        <begin position="15"/>
        <end position="33"/>
    </location>
</feature>
<dbReference type="InParanoid" id="A0A0C3PS83"/>
<gene>
    <name evidence="2" type="ORF">M404DRAFT_994048</name>
</gene>
<keyword evidence="3" id="KW-1185">Reference proteome</keyword>
<keyword evidence="1" id="KW-0812">Transmembrane</keyword>
<organism evidence="2 3">
    <name type="scientific">Pisolithus tinctorius Marx 270</name>
    <dbReference type="NCBI Taxonomy" id="870435"/>
    <lineage>
        <taxon>Eukaryota</taxon>
        <taxon>Fungi</taxon>
        <taxon>Dikarya</taxon>
        <taxon>Basidiomycota</taxon>
        <taxon>Agaricomycotina</taxon>
        <taxon>Agaricomycetes</taxon>
        <taxon>Agaricomycetidae</taxon>
        <taxon>Boletales</taxon>
        <taxon>Sclerodermatineae</taxon>
        <taxon>Pisolithaceae</taxon>
        <taxon>Pisolithus</taxon>
    </lineage>
</organism>
<protein>
    <submittedName>
        <fullName evidence="2">Uncharacterized protein</fullName>
    </submittedName>
</protein>